<evidence type="ECO:0000313" key="11">
    <source>
        <dbReference type="EMBL" id="MDJ1113485.1"/>
    </source>
</evidence>
<accession>A0ABT6ZBE6</accession>
<evidence type="ECO:0000256" key="9">
    <source>
        <dbReference type="ARBA" id="ARBA00023136"/>
    </source>
</evidence>
<dbReference type="PANTHER" id="PTHR12468">
    <property type="entry name" value="GPI MANNOSYLTRANSFERASE 2"/>
    <property type="match status" value="1"/>
</dbReference>
<dbReference type="RefSeq" id="WP_283714796.1">
    <property type="nucleotide sequence ID" value="NZ_JASJND010000001.1"/>
</dbReference>
<evidence type="ECO:0000256" key="2">
    <source>
        <dbReference type="ARBA" id="ARBA00004687"/>
    </source>
</evidence>
<dbReference type="Proteomes" id="UP001321481">
    <property type="component" value="Unassembled WGS sequence"/>
</dbReference>
<sequence length="399" mass="43582">MAHRRLRSPLAVWGFIAVVYVAARLLTTGLFWIAAELSGPNSRFGADATIGSLALGWDGQWYWLIAVSGYPTELPVNDAGVVAENGWAFMPIYPYLANALGTLLGGYPTGALVLSLVAGYAASVVLFFLLRKRIGDVAAVWAVVFFANGPLAALFQMGYAESLFLVWLLLALLALSKRSFGWLYLLIPLMGYTRPGVLAFALLLGLYGIVRWFRRRADPLPTRQIVHIVALGALACAVGFSWQVFAAIATGDPTAYMETELAWRRSWVGPEEGFVPFSGFLTATAVWFGLWGLPEALGYVVLGILVAAIAGALLFAPAVRKLGGEVRLWSASYLVYLLLVFFPQSSTFRLLLPLTPLAGAVAVPTSRWWRIGVLVACIAGQWWWIHEMLALGDTYYRIP</sequence>
<reference evidence="11 12" key="1">
    <citation type="submission" date="2023-05" db="EMBL/GenBank/DDBJ databases">
        <title>Microbacterium dauci sp.nov., Isolated from Carrot Rhizosphere Soil.</title>
        <authorList>
            <person name="Xiao Z."/>
            <person name="Zheng J."/>
        </authorList>
    </citation>
    <scope>NUCLEOTIDE SEQUENCE [LARGE SCALE GENOMIC DNA]</scope>
    <source>
        <strain evidence="11 12">LX3-4</strain>
    </source>
</reference>
<evidence type="ECO:0000256" key="10">
    <source>
        <dbReference type="SAM" id="Phobius"/>
    </source>
</evidence>
<evidence type="ECO:0000313" key="12">
    <source>
        <dbReference type="Proteomes" id="UP001321481"/>
    </source>
</evidence>
<protein>
    <recommendedName>
        <fullName evidence="13">Integral membrane protein</fullName>
    </recommendedName>
</protein>
<evidence type="ECO:0000256" key="8">
    <source>
        <dbReference type="ARBA" id="ARBA00022989"/>
    </source>
</evidence>
<feature type="transmembrane region" description="Helical" evidence="10">
    <location>
        <begin position="110"/>
        <end position="130"/>
    </location>
</feature>
<keyword evidence="7" id="KW-0256">Endoplasmic reticulum</keyword>
<feature type="transmembrane region" description="Helical" evidence="10">
    <location>
        <begin position="296"/>
        <end position="316"/>
    </location>
</feature>
<keyword evidence="6 10" id="KW-0812">Transmembrane</keyword>
<keyword evidence="4" id="KW-0328">Glycosyltransferase</keyword>
<evidence type="ECO:0000256" key="6">
    <source>
        <dbReference type="ARBA" id="ARBA00022692"/>
    </source>
</evidence>
<feature type="transmembrane region" description="Helical" evidence="10">
    <location>
        <begin position="225"/>
        <end position="251"/>
    </location>
</feature>
<feature type="transmembrane region" description="Helical" evidence="10">
    <location>
        <begin position="368"/>
        <end position="385"/>
    </location>
</feature>
<feature type="transmembrane region" description="Helical" evidence="10">
    <location>
        <begin position="197"/>
        <end position="213"/>
    </location>
</feature>
<gene>
    <name evidence="11" type="ORF">QNI14_03350</name>
</gene>
<dbReference type="PANTHER" id="PTHR12468:SF2">
    <property type="entry name" value="GPI MANNOSYLTRANSFERASE 2"/>
    <property type="match status" value="1"/>
</dbReference>
<evidence type="ECO:0000256" key="5">
    <source>
        <dbReference type="ARBA" id="ARBA00022679"/>
    </source>
</evidence>
<feature type="transmembrane region" description="Helical" evidence="10">
    <location>
        <begin position="137"/>
        <end position="158"/>
    </location>
</feature>
<feature type="transmembrane region" description="Helical" evidence="10">
    <location>
        <begin position="328"/>
        <end position="348"/>
    </location>
</feature>
<feature type="transmembrane region" description="Helical" evidence="10">
    <location>
        <begin position="12"/>
        <end position="35"/>
    </location>
</feature>
<organism evidence="11 12">
    <name type="scientific">Microbacterium dauci</name>
    <dbReference type="NCBI Taxonomy" id="3048008"/>
    <lineage>
        <taxon>Bacteria</taxon>
        <taxon>Bacillati</taxon>
        <taxon>Actinomycetota</taxon>
        <taxon>Actinomycetes</taxon>
        <taxon>Micrococcales</taxon>
        <taxon>Microbacteriaceae</taxon>
        <taxon>Microbacterium</taxon>
    </lineage>
</organism>
<keyword evidence="5" id="KW-0808">Transferase</keyword>
<keyword evidence="12" id="KW-1185">Reference proteome</keyword>
<evidence type="ECO:0000256" key="4">
    <source>
        <dbReference type="ARBA" id="ARBA00022676"/>
    </source>
</evidence>
<evidence type="ECO:0000256" key="1">
    <source>
        <dbReference type="ARBA" id="ARBA00004477"/>
    </source>
</evidence>
<name>A0ABT6ZBE6_9MICO</name>
<comment type="caution">
    <text evidence="11">The sequence shown here is derived from an EMBL/GenBank/DDBJ whole genome shotgun (WGS) entry which is preliminary data.</text>
</comment>
<proteinExistence type="predicted"/>
<evidence type="ECO:0000256" key="3">
    <source>
        <dbReference type="ARBA" id="ARBA00022502"/>
    </source>
</evidence>
<comment type="subcellular location">
    <subcellularLocation>
        <location evidence="1">Endoplasmic reticulum membrane</location>
        <topology evidence="1">Multi-pass membrane protein</topology>
    </subcellularLocation>
</comment>
<dbReference type="InterPro" id="IPR007315">
    <property type="entry name" value="PIG-V/Gpi18"/>
</dbReference>
<keyword evidence="8 10" id="KW-1133">Transmembrane helix</keyword>
<comment type="pathway">
    <text evidence="2">Glycolipid biosynthesis; glycosylphosphatidylinositol-anchor biosynthesis.</text>
</comment>
<keyword evidence="3" id="KW-0337">GPI-anchor biosynthesis</keyword>
<evidence type="ECO:0000256" key="7">
    <source>
        <dbReference type="ARBA" id="ARBA00022824"/>
    </source>
</evidence>
<evidence type="ECO:0008006" key="13">
    <source>
        <dbReference type="Google" id="ProtNLM"/>
    </source>
</evidence>
<keyword evidence="9 10" id="KW-0472">Membrane</keyword>
<dbReference type="EMBL" id="JASJND010000001">
    <property type="protein sequence ID" value="MDJ1113485.1"/>
    <property type="molecule type" value="Genomic_DNA"/>
</dbReference>